<accession>A0A238L4S4</accession>
<dbReference type="PANTHER" id="PTHR33221">
    <property type="entry name" value="WINGED HELIX-TURN-HELIX TRANSCRIPTIONAL REGULATOR, RRF2 FAMILY"/>
    <property type="match status" value="1"/>
</dbReference>
<dbReference type="InterPro" id="IPR036390">
    <property type="entry name" value="WH_DNA-bd_sf"/>
</dbReference>
<keyword evidence="1" id="KW-0238">DNA-binding</keyword>
<dbReference type="PANTHER" id="PTHR33221:SF4">
    <property type="entry name" value="HTH-TYPE TRANSCRIPTIONAL REPRESSOR NSRR"/>
    <property type="match status" value="1"/>
</dbReference>
<name>A0A238L4S4_9RHOB</name>
<dbReference type="GO" id="GO:0003677">
    <property type="term" value="F:DNA binding"/>
    <property type="evidence" value="ECO:0007669"/>
    <property type="project" value="UniProtKB-KW"/>
</dbReference>
<dbReference type="NCBIfam" id="TIGR00738">
    <property type="entry name" value="rrf2_super"/>
    <property type="match status" value="1"/>
</dbReference>
<dbReference type="Proteomes" id="UP000207598">
    <property type="component" value="Unassembled WGS sequence"/>
</dbReference>
<keyword evidence="3" id="KW-1185">Reference proteome</keyword>
<proteinExistence type="predicted"/>
<dbReference type="PROSITE" id="PS51197">
    <property type="entry name" value="HTH_RRF2_2"/>
    <property type="match status" value="1"/>
</dbReference>
<dbReference type="InterPro" id="IPR000944">
    <property type="entry name" value="Tscrpt_reg_Rrf2"/>
</dbReference>
<dbReference type="GO" id="GO:0003700">
    <property type="term" value="F:DNA-binding transcription factor activity"/>
    <property type="evidence" value="ECO:0007669"/>
    <property type="project" value="TreeGrafter"/>
</dbReference>
<dbReference type="InterPro" id="IPR036388">
    <property type="entry name" value="WH-like_DNA-bd_sf"/>
</dbReference>
<protein>
    <submittedName>
        <fullName evidence="2">HTH-type transcriptional repressor NsrR</fullName>
    </submittedName>
</protein>
<dbReference type="GO" id="GO:0005829">
    <property type="term" value="C:cytosol"/>
    <property type="evidence" value="ECO:0007669"/>
    <property type="project" value="TreeGrafter"/>
</dbReference>
<dbReference type="Pfam" id="PF02082">
    <property type="entry name" value="Rrf2"/>
    <property type="match status" value="1"/>
</dbReference>
<dbReference type="SUPFAM" id="SSF46785">
    <property type="entry name" value="Winged helix' DNA-binding domain"/>
    <property type="match status" value="1"/>
</dbReference>
<reference evidence="2 3" key="1">
    <citation type="submission" date="2017-05" db="EMBL/GenBank/DDBJ databases">
        <authorList>
            <person name="Song R."/>
            <person name="Chenine A.L."/>
            <person name="Ruprecht R.M."/>
        </authorList>
    </citation>
    <scope>NUCLEOTIDE SEQUENCE [LARGE SCALE GENOMIC DNA]</scope>
    <source>
        <strain evidence="2 3">CECT 8898</strain>
    </source>
</reference>
<dbReference type="RefSeq" id="WP_094023016.1">
    <property type="nucleotide sequence ID" value="NZ_FXYF01000015.1"/>
</dbReference>
<evidence type="ECO:0000256" key="1">
    <source>
        <dbReference type="ARBA" id="ARBA00023125"/>
    </source>
</evidence>
<organism evidence="2 3">
    <name type="scientific">Maliponia aquimaris</name>
    <dbReference type="NCBI Taxonomy" id="1673631"/>
    <lineage>
        <taxon>Bacteria</taxon>
        <taxon>Pseudomonadati</taxon>
        <taxon>Pseudomonadota</taxon>
        <taxon>Alphaproteobacteria</taxon>
        <taxon>Rhodobacterales</taxon>
        <taxon>Paracoccaceae</taxon>
        <taxon>Maliponia</taxon>
    </lineage>
</organism>
<gene>
    <name evidence="2" type="primary">nsrR_4</name>
    <name evidence="2" type="ORF">MAA8898_04269</name>
</gene>
<evidence type="ECO:0000313" key="2">
    <source>
        <dbReference type="EMBL" id="SMX49326.1"/>
    </source>
</evidence>
<dbReference type="OrthoDB" id="9795923at2"/>
<sequence length="146" mass="15896">MRLTKFTDYALRLLLLAASKQGRNVTIEEAAALYGISAPHLKKVVRTLCDAGFLAAQRGPQGGFRLNAPPDEINLGQVIRVTEPDFSLVECYRQDNACVITQSCALPRVFDQALAAMLGIFDSYCLADLVVDDATFRALMPDSNSA</sequence>
<evidence type="ECO:0000313" key="3">
    <source>
        <dbReference type="Proteomes" id="UP000207598"/>
    </source>
</evidence>
<dbReference type="AlphaFoldDB" id="A0A238L4S4"/>
<dbReference type="EMBL" id="FXYF01000015">
    <property type="protein sequence ID" value="SMX49326.1"/>
    <property type="molecule type" value="Genomic_DNA"/>
</dbReference>
<dbReference type="Gene3D" id="1.10.10.10">
    <property type="entry name" value="Winged helix-like DNA-binding domain superfamily/Winged helix DNA-binding domain"/>
    <property type="match status" value="1"/>
</dbReference>